<dbReference type="InterPro" id="IPR036875">
    <property type="entry name" value="Znf_CCHC_sf"/>
</dbReference>
<feature type="region of interest" description="Disordered" evidence="3">
    <location>
        <begin position="855"/>
        <end position="901"/>
    </location>
</feature>
<feature type="compositionally biased region" description="Basic and acidic residues" evidence="3">
    <location>
        <begin position="947"/>
        <end position="961"/>
    </location>
</feature>
<name>A0ABQ4WW45_9ASTR</name>
<feature type="domain" description="CCHC-type" evidence="4">
    <location>
        <begin position="251"/>
        <end position="266"/>
    </location>
</feature>
<feature type="compositionally biased region" description="Polar residues" evidence="3">
    <location>
        <begin position="805"/>
        <end position="819"/>
    </location>
</feature>
<keyword evidence="6" id="KW-1185">Reference proteome</keyword>
<evidence type="ECO:0000256" key="1">
    <source>
        <dbReference type="PROSITE-ProRule" id="PRU00047"/>
    </source>
</evidence>
<keyword evidence="1" id="KW-0863">Zinc-finger</keyword>
<dbReference type="PROSITE" id="PS50158">
    <property type="entry name" value="ZF_CCHC"/>
    <property type="match status" value="1"/>
</dbReference>
<evidence type="ECO:0000313" key="6">
    <source>
        <dbReference type="Proteomes" id="UP001151760"/>
    </source>
</evidence>
<feature type="compositionally biased region" description="Low complexity" evidence="3">
    <location>
        <begin position="139"/>
        <end position="168"/>
    </location>
</feature>
<feature type="region of interest" description="Disordered" evidence="3">
    <location>
        <begin position="129"/>
        <end position="173"/>
    </location>
</feature>
<evidence type="ECO:0000256" key="2">
    <source>
        <dbReference type="SAM" id="Coils"/>
    </source>
</evidence>
<feature type="compositionally biased region" description="Polar residues" evidence="3">
    <location>
        <begin position="492"/>
        <end position="501"/>
    </location>
</feature>
<feature type="compositionally biased region" description="Basic and acidic residues" evidence="3">
    <location>
        <begin position="502"/>
        <end position="512"/>
    </location>
</feature>
<organism evidence="5 6">
    <name type="scientific">Tanacetum coccineum</name>
    <dbReference type="NCBI Taxonomy" id="301880"/>
    <lineage>
        <taxon>Eukaryota</taxon>
        <taxon>Viridiplantae</taxon>
        <taxon>Streptophyta</taxon>
        <taxon>Embryophyta</taxon>
        <taxon>Tracheophyta</taxon>
        <taxon>Spermatophyta</taxon>
        <taxon>Magnoliopsida</taxon>
        <taxon>eudicotyledons</taxon>
        <taxon>Gunneridae</taxon>
        <taxon>Pentapetalae</taxon>
        <taxon>asterids</taxon>
        <taxon>campanulids</taxon>
        <taxon>Asterales</taxon>
        <taxon>Asteraceae</taxon>
        <taxon>Asteroideae</taxon>
        <taxon>Anthemideae</taxon>
        <taxon>Anthemidinae</taxon>
        <taxon>Tanacetum</taxon>
    </lineage>
</organism>
<evidence type="ECO:0000313" key="5">
    <source>
        <dbReference type="EMBL" id="GJS57124.1"/>
    </source>
</evidence>
<dbReference type="Gene3D" id="4.10.60.10">
    <property type="entry name" value="Zinc finger, CCHC-type"/>
    <property type="match status" value="1"/>
</dbReference>
<feature type="coiled-coil region" evidence="2">
    <location>
        <begin position="339"/>
        <end position="366"/>
    </location>
</feature>
<gene>
    <name evidence="5" type="ORF">Tco_0651908</name>
</gene>
<dbReference type="InterPro" id="IPR001878">
    <property type="entry name" value="Znf_CCHC"/>
</dbReference>
<feature type="region of interest" description="Disordered" evidence="3">
    <location>
        <begin position="941"/>
        <end position="961"/>
    </location>
</feature>
<dbReference type="Proteomes" id="UP001151760">
    <property type="component" value="Unassembled WGS sequence"/>
</dbReference>
<keyword evidence="1" id="KW-0862">Zinc</keyword>
<evidence type="ECO:0000256" key="3">
    <source>
        <dbReference type="SAM" id="MobiDB-lite"/>
    </source>
</evidence>
<protein>
    <submittedName>
        <fullName evidence="5">Ribonuclease H-like domain-containing protein</fullName>
    </submittedName>
</protein>
<feature type="compositionally biased region" description="Basic and acidic residues" evidence="3">
    <location>
        <begin position="1111"/>
        <end position="1132"/>
    </location>
</feature>
<dbReference type="SMART" id="SM00343">
    <property type="entry name" value="ZnF_C2HC"/>
    <property type="match status" value="1"/>
</dbReference>
<feature type="compositionally biased region" description="Basic residues" evidence="3">
    <location>
        <begin position="1099"/>
        <end position="1109"/>
    </location>
</feature>
<sequence>MVIKICLLKLPKILAREKERKARTTLLMAIPEDHLVKFHKITDAKEMWDVIKSRFGLHKGYDRFQSLLSQLKIHGTGVSTKYANQKFLRYLPSSRSQVSLIMRTKPRVDSLSFNDLYNNLKVFKTNVKGSTGSSSSAHNVTFDSSESTSSTNDVSTAYGTTTSSGYNSQRENSSSYTDELMHSFFANQSSSPQLDHEDLEQIDEFYLEEMDLKWQVAMISIRLKKFYKKIGRKLQFDANEPIGFDKTKAECFNCHKTGHFARECRSKGNQDIRRRDAGNTRYKAKDNGRRPGKQEEPKALVTLDGDGVDWTGHAEDEQENFALMAYSHSGSDTEVTSCSKECEESYAKLKKLYDEQREQLGDASIEIKAYTLALAKVEAQLVCHQKNQLAYEEKIRFMKIDLDDKTDVLTYHKKLLAEAMSVKKIGLGFSKQVKENELYDEALMSVFDSHSSDIEDAPVYDRFAKVEGMHAVPPPMTGNYMPPKSDFGIDESQFTYGPKQSKTSESDAKTSDFDSCESNSSVETLESVPEPVVIEPKVVSQPKVWSDAPIIEEYESDSDDEYVIKSSKEQETPSFAFVNTVKHVKTPRETVKEQNTCNQSSKVDKRDWNGLMSKKLGLGYVFTRKAYFKSKGTGQGENRLVWNNVQRLNHQNKFVPTAVLIRTSRFPVNTARHNFNSQAVSTSAARKANVVRPIVNDVRQRPIFNKTHSPIKRPFNRTIAPKTNFSNQKVNTARDKAVSAIGGIRETDVKTSAYPSQRWLGSVSSSEGKGQILTIEPQPKHPLYSTPCIGDQPPVTESSSRHDTTQVTRDSLEGTNGSKGDQGRKNAKSKPTLDAFDNLDANLAHGMDYMETEEAVNEGRQSNEIEELNLDADTKVIAEDKGSGEKGGITVSTARPEVDTARPDVDVARQEMKEEKAMEKRVAFKDVEDSSRPARSVLTLKPLPSIDPKDKGKGIQEEKAAQEEASRVAIMEMFDEVQAGIDADALATQRAAEIRSRPPTKSQLKNLMMTYLKNMGGYKHSQLKAKTFEEIQAMYERQKKIVDDFKPMDSDDAVKDSKKEAGEDISKDEEVLKEPDNTRVEVKLEAAEQGTKKTPGKTVKMKARKKGGKQTHADTDAEHDSEEDERKTGSINKKDAVESTKKTFLKIILDEEGIIDFEVLEKRFPIINWDSNFYHFDRHGAECIYYKIFRSDGSSKWIKTFSEMVTRFDRLDLVELYNLNQEGWNLKSWDFYENYGVHILTLEDGIEIHMLAERKYPLTNETLERMTSLKLLAESASDGAYNLLRFIQKQIDETGRYDESEKDL</sequence>
<feature type="region of interest" description="Disordered" evidence="3">
    <location>
        <begin position="777"/>
        <end position="832"/>
    </location>
</feature>
<feature type="compositionally biased region" description="Basic and acidic residues" evidence="3">
    <location>
        <begin position="872"/>
        <end position="884"/>
    </location>
</feature>
<feature type="region of interest" description="Disordered" evidence="3">
    <location>
        <begin position="266"/>
        <end position="298"/>
    </location>
</feature>
<evidence type="ECO:0000259" key="4">
    <source>
        <dbReference type="PROSITE" id="PS50158"/>
    </source>
</evidence>
<feature type="region of interest" description="Disordered" evidence="3">
    <location>
        <begin position="491"/>
        <end position="524"/>
    </location>
</feature>
<comment type="caution">
    <text evidence="5">The sequence shown here is derived from an EMBL/GenBank/DDBJ whole genome shotgun (WGS) entry which is preliminary data.</text>
</comment>
<dbReference type="EMBL" id="BQNB010008984">
    <property type="protein sequence ID" value="GJS57124.1"/>
    <property type="molecule type" value="Genomic_DNA"/>
</dbReference>
<keyword evidence="1" id="KW-0479">Metal-binding</keyword>
<proteinExistence type="predicted"/>
<accession>A0ABQ4WW45</accession>
<feature type="compositionally biased region" description="Polar residues" evidence="3">
    <location>
        <begin position="129"/>
        <end position="138"/>
    </location>
</feature>
<keyword evidence="2" id="KW-0175">Coiled coil</keyword>
<feature type="region of interest" description="Disordered" evidence="3">
    <location>
        <begin position="1044"/>
        <end position="1132"/>
    </location>
</feature>
<dbReference type="SUPFAM" id="SSF57756">
    <property type="entry name" value="Retrovirus zinc finger-like domains"/>
    <property type="match status" value="1"/>
</dbReference>
<reference evidence="5" key="2">
    <citation type="submission" date="2022-01" db="EMBL/GenBank/DDBJ databases">
        <authorList>
            <person name="Yamashiro T."/>
            <person name="Shiraishi A."/>
            <person name="Satake H."/>
            <person name="Nakayama K."/>
        </authorList>
    </citation>
    <scope>NUCLEOTIDE SEQUENCE</scope>
</reference>
<reference evidence="5" key="1">
    <citation type="journal article" date="2022" name="Int. J. Mol. Sci.">
        <title>Draft Genome of Tanacetum Coccineum: Genomic Comparison of Closely Related Tanacetum-Family Plants.</title>
        <authorList>
            <person name="Yamashiro T."/>
            <person name="Shiraishi A."/>
            <person name="Nakayama K."/>
            <person name="Satake H."/>
        </authorList>
    </citation>
    <scope>NUCLEOTIDE SEQUENCE</scope>
</reference>
<feature type="compositionally biased region" description="Basic and acidic residues" evidence="3">
    <location>
        <begin position="1044"/>
        <end position="1086"/>
    </location>
</feature>